<organism evidence="1 2">
    <name type="scientific">candidate division MSBL1 archaeon SCGC-AAA259B11</name>
    <dbReference type="NCBI Taxonomy" id="1698260"/>
    <lineage>
        <taxon>Archaea</taxon>
        <taxon>Methanobacteriati</taxon>
        <taxon>Methanobacteriota</taxon>
        <taxon>candidate division MSBL1</taxon>
    </lineage>
</organism>
<protein>
    <submittedName>
        <fullName evidence="1">Uncharacterized protein</fullName>
    </submittedName>
</protein>
<accession>A0A133U3J3</accession>
<gene>
    <name evidence="1" type="ORF">AKJ61_04285</name>
</gene>
<evidence type="ECO:0000313" key="2">
    <source>
        <dbReference type="Proteomes" id="UP000070184"/>
    </source>
</evidence>
<dbReference type="Proteomes" id="UP000070184">
    <property type="component" value="Unassembled WGS sequence"/>
</dbReference>
<dbReference type="EMBL" id="LHXK01000083">
    <property type="protein sequence ID" value="KXA88751.1"/>
    <property type="molecule type" value="Genomic_DNA"/>
</dbReference>
<sequence>MAGHRPFSVIITRFIEENASTHRKGIKELSKTRQRRRGDSLPIMIINISGYSLSAKSEEERIAGRLLRKKDLTDASSLRKHTWWVDWNPSSETFSQAILREVAKH</sequence>
<dbReference type="AlphaFoldDB" id="A0A133U3J3"/>
<comment type="caution">
    <text evidence="1">The sequence shown here is derived from an EMBL/GenBank/DDBJ whole genome shotgun (WGS) entry which is preliminary data.</text>
</comment>
<reference evidence="1 2" key="1">
    <citation type="journal article" date="2016" name="Sci. Rep.">
        <title>Metabolic traits of an uncultured archaeal lineage -MSBL1- from brine pools of the Red Sea.</title>
        <authorList>
            <person name="Mwirichia R."/>
            <person name="Alam I."/>
            <person name="Rashid M."/>
            <person name="Vinu M."/>
            <person name="Ba-Alawi W."/>
            <person name="Anthony Kamau A."/>
            <person name="Kamanda Ngugi D."/>
            <person name="Goker M."/>
            <person name="Klenk H.P."/>
            <person name="Bajic V."/>
            <person name="Stingl U."/>
        </authorList>
    </citation>
    <scope>NUCLEOTIDE SEQUENCE [LARGE SCALE GENOMIC DNA]</scope>
    <source>
        <strain evidence="1">SCGC-AAA259B11</strain>
    </source>
</reference>
<keyword evidence="2" id="KW-1185">Reference proteome</keyword>
<proteinExistence type="predicted"/>
<evidence type="ECO:0000313" key="1">
    <source>
        <dbReference type="EMBL" id="KXA88751.1"/>
    </source>
</evidence>
<name>A0A133U3J3_9EURY</name>